<protein>
    <submittedName>
        <fullName evidence="1">Uncharacterized protein</fullName>
    </submittedName>
</protein>
<name>A0A158P4F4_TETUR</name>
<reference evidence="1" key="2">
    <citation type="submission" date="2016-04" db="UniProtKB">
        <authorList>
            <consortium name="EnsemblMetazoa"/>
        </authorList>
    </citation>
    <scope>IDENTIFICATION</scope>
</reference>
<dbReference type="EnsemblMetazoa" id="tetur02g15505.1">
    <property type="protein sequence ID" value="tetur02g15505.1"/>
    <property type="gene ID" value="tetur02g15505"/>
</dbReference>
<keyword evidence="2" id="KW-1185">Reference proteome</keyword>
<dbReference type="Proteomes" id="UP000015104">
    <property type="component" value="Unassembled WGS sequence"/>
</dbReference>
<evidence type="ECO:0000313" key="1">
    <source>
        <dbReference type="EnsemblMetazoa" id="tetur02g15505.1"/>
    </source>
</evidence>
<proteinExistence type="predicted"/>
<accession>A0A158P4F4</accession>
<sequence>MFVDIRRRKEGQWKGNKILIPTKAGLFLKYAEYEKFKQKLEMVLDNIEKKFDFSHYNGRRIFGSVTPEEGLHVELKTEYKESKMELSREEMIKLISHSVADGIASAMCQVIYE</sequence>
<dbReference type="EMBL" id="CAEY01000818">
    <property type="status" value="NOT_ANNOTATED_CDS"/>
    <property type="molecule type" value="Genomic_DNA"/>
</dbReference>
<evidence type="ECO:0000313" key="2">
    <source>
        <dbReference type="Proteomes" id="UP000015104"/>
    </source>
</evidence>
<organism evidence="1 2">
    <name type="scientific">Tetranychus urticae</name>
    <name type="common">Two-spotted spider mite</name>
    <dbReference type="NCBI Taxonomy" id="32264"/>
    <lineage>
        <taxon>Eukaryota</taxon>
        <taxon>Metazoa</taxon>
        <taxon>Ecdysozoa</taxon>
        <taxon>Arthropoda</taxon>
        <taxon>Chelicerata</taxon>
        <taxon>Arachnida</taxon>
        <taxon>Acari</taxon>
        <taxon>Acariformes</taxon>
        <taxon>Trombidiformes</taxon>
        <taxon>Prostigmata</taxon>
        <taxon>Eleutherengona</taxon>
        <taxon>Raphignathae</taxon>
        <taxon>Tetranychoidea</taxon>
        <taxon>Tetranychidae</taxon>
        <taxon>Tetranychus</taxon>
    </lineage>
</organism>
<reference evidence="2" key="1">
    <citation type="submission" date="2011-08" db="EMBL/GenBank/DDBJ databases">
        <authorList>
            <person name="Rombauts S."/>
        </authorList>
    </citation>
    <scope>NUCLEOTIDE SEQUENCE</scope>
    <source>
        <strain evidence="2">London</strain>
    </source>
</reference>
<dbReference type="EMBL" id="CAEY01001552">
    <property type="status" value="NOT_ANNOTATED_CDS"/>
    <property type="molecule type" value="Genomic_DNA"/>
</dbReference>
<dbReference type="EnsemblMetazoa" id="tetur59g00060.1">
    <property type="protein sequence ID" value="tetur59g00060.1"/>
    <property type="gene ID" value="tetur59g00060"/>
</dbReference>
<dbReference type="AlphaFoldDB" id="A0A158P4F4"/>